<feature type="region of interest" description="Disordered" evidence="1">
    <location>
        <begin position="186"/>
        <end position="222"/>
    </location>
</feature>
<dbReference type="AlphaFoldDB" id="A0AAD7A034"/>
<keyword evidence="4" id="KW-1185">Reference proteome</keyword>
<keyword evidence="2" id="KW-1133">Transmembrane helix</keyword>
<keyword evidence="2" id="KW-0472">Membrane</keyword>
<comment type="caution">
    <text evidence="3">The sequence shown here is derived from an EMBL/GenBank/DDBJ whole genome shotgun (WGS) entry which is preliminary data.</text>
</comment>
<proteinExistence type="predicted"/>
<evidence type="ECO:0000256" key="2">
    <source>
        <dbReference type="SAM" id="Phobius"/>
    </source>
</evidence>
<name>A0AAD7A034_9AGAR</name>
<organism evidence="3 4">
    <name type="scientific">Mycena albidolilacea</name>
    <dbReference type="NCBI Taxonomy" id="1033008"/>
    <lineage>
        <taxon>Eukaryota</taxon>
        <taxon>Fungi</taxon>
        <taxon>Dikarya</taxon>
        <taxon>Basidiomycota</taxon>
        <taxon>Agaricomycotina</taxon>
        <taxon>Agaricomycetes</taxon>
        <taxon>Agaricomycetidae</taxon>
        <taxon>Agaricales</taxon>
        <taxon>Marasmiineae</taxon>
        <taxon>Mycenaceae</taxon>
        <taxon>Mycena</taxon>
    </lineage>
</organism>
<accession>A0AAD7A034</accession>
<dbReference type="EMBL" id="JARIHO010000021">
    <property type="protein sequence ID" value="KAJ7346282.1"/>
    <property type="molecule type" value="Genomic_DNA"/>
</dbReference>
<protein>
    <submittedName>
        <fullName evidence="3">Uncharacterized protein</fullName>
    </submittedName>
</protein>
<gene>
    <name evidence="3" type="ORF">DFH08DRAFT_1081114</name>
</gene>
<evidence type="ECO:0000256" key="1">
    <source>
        <dbReference type="SAM" id="MobiDB-lite"/>
    </source>
</evidence>
<keyword evidence="2" id="KW-0812">Transmembrane</keyword>
<sequence length="297" mass="34114">MEDSWTRFKADDVFNGMIELCIWYPTAWGQWLSQANHIFRRLRITSNLEEYVVVRHITFKLEVPGTTELPPPGFLFLCPPQNFKSGPFSSRWPDCPAYWSLDPFSSDWLTLEEATWLGFPAFQCTTELWGKSWEASVYEGLRKFHLAKGFDPDTQDVARHLGHPLFHLSSEDDLSFAHMNEADFEDKDDWDADNESNYTQTSVDSDSEASEQDDCDVDDEMSYPQTAVDSDAEAYSEEDHNNSGSTDYSSCCALMNFNSVNHDHHVLTAFSGTFTFLMNARLALIFFLGLSWLYEQM</sequence>
<evidence type="ECO:0000313" key="4">
    <source>
        <dbReference type="Proteomes" id="UP001218218"/>
    </source>
</evidence>
<feature type="compositionally biased region" description="Acidic residues" evidence="1">
    <location>
        <begin position="205"/>
        <end position="221"/>
    </location>
</feature>
<dbReference type="Proteomes" id="UP001218218">
    <property type="component" value="Unassembled WGS sequence"/>
</dbReference>
<feature type="transmembrane region" description="Helical" evidence="2">
    <location>
        <begin position="274"/>
        <end position="294"/>
    </location>
</feature>
<reference evidence="3" key="1">
    <citation type="submission" date="2023-03" db="EMBL/GenBank/DDBJ databases">
        <title>Massive genome expansion in bonnet fungi (Mycena s.s.) driven by repeated elements and novel gene families across ecological guilds.</title>
        <authorList>
            <consortium name="Lawrence Berkeley National Laboratory"/>
            <person name="Harder C.B."/>
            <person name="Miyauchi S."/>
            <person name="Viragh M."/>
            <person name="Kuo A."/>
            <person name="Thoen E."/>
            <person name="Andreopoulos B."/>
            <person name="Lu D."/>
            <person name="Skrede I."/>
            <person name="Drula E."/>
            <person name="Henrissat B."/>
            <person name="Morin E."/>
            <person name="Kohler A."/>
            <person name="Barry K."/>
            <person name="LaButti K."/>
            <person name="Morin E."/>
            <person name="Salamov A."/>
            <person name="Lipzen A."/>
            <person name="Mereny Z."/>
            <person name="Hegedus B."/>
            <person name="Baldrian P."/>
            <person name="Stursova M."/>
            <person name="Weitz H."/>
            <person name="Taylor A."/>
            <person name="Grigoriev I.V."/>
            <person name="Nagy L.G."/>
            <person name="Martin F."/>
            <person name="Kauserud H."/>
        </authorList>
    </citation>
    <scope>NUCLEOTIDE SEQUENCE</scope>
    <source>
        <strain evidence="3">CBHHK002</strain>
    </source>
</reference>
<evidence type="ECO:0000313" key="3">
    <source>
        <dbReference type="EMBL" id="KAJ7346282.1"/>
    </source>
</evidence>